<evidence type="ECO:0000256" key="1">
    <source>
        <dbReference type="ARBA" id="ARBA00022603"/>
    </source>
</evidence>
<dbReference type="GO" id="GO:0002098">
    <property type="term" value="P:tRNA wobble uridine modification"/>
    <property type="evidence" value="ECO:0007669"/>
    <property type="project" value="TreeGrafter"/>
</dbReference>
<dbReference type="STRING" id="329884.A0A4U0WWE1"/>
<evidence type="ECO:0000313" key="3">
    <source>
        <dbReference type="EMBL" id="TKA66105.1"/>
    </source>
</evidence>
<dbReference type="AlphaFoldDB" id="A0A4U0WWE1"/>
<protein>
    <submittedName>
        <fullName evidence="3">tRNA (Carboxymethyluridine(34)-5-O)-methyltransferase</fullName>
    </submittedName>
</protein>
<keyword evidence="4" id="KW-1185">Reference proteome</keyword>
<sequence>MDVDEAKGEIYEEEHVHGVYEQIASHFSSTRYKPWPIIERFLRELPDGAIGLDVGCGNGKYLAVNPDIFIIASDR</sequence>
<comment type="caution">
    <text evidence="3">The sequence shown here is derived from an EMBL/GenBank/DDBJ whole genome shotgun (WGS) entry which is preliminary data.</text>
</comment>
<dbReference type="InterPro" id="IPR029063">
    <property type="entry name" value="SAM-dependent_MTases_sf"/>
</dbReference>
<organism evidence="3 4">
    <name type="scientific">Friedmanniomyces simplex</name>
    <dbReference type="NCBI Taxonomy" id="329884"/>
    <lineage>
        <taxon>Eukaryota</taxon>
        <taxon>Fungi</taxon>
        <taxon>Dikarya</taxon>
        <taxon>Ascomycota</taxon>
        <taxon>Pezizomycotina</taxon>
        <taxon>Dothideomycetes</taxon>
        <taxon>Dothideomycetidae</taxon>
        <taxon>Mycosphaerellales</taxon>
        <taxon>Teratosphaeriaceae</taxon>
        <taxon>Friedmanniomyces</taxon>
    </lineage>
</organism>
<accession>A0A4U0WWE1</accession>
<keyword evidence="2 3" id="KW-0808">Transferase</keyword>
<evidence type="ECO:0000256" key="2">
    <source>
        <dbReference type="ARBA" id="ARBA00022679"/>
    </source>
</evidence>
<dbReference type="OrthoDB" id="271595at2759"/>
<evidence type="ECO:0000313" key="4">
    <source>
        <dbReference type="Proteomes" id="UP000309340"/>
    </source>
</evidence>
<dbReference type="GO" id="GO:0005634">
    <property type="term" value="C:nucleus"/>
    <property type="evidence" value="ECO:0007669"/>
    <property type="project" value="TreeGrafter"/>
</dbReference>
<name>A0A4U0WWE1_9PEZI</name>
<proteinExistence type="predicted"/>
<keyword evidence="1 3" id="KW-0489">Methyltransferase</keyword>
<gene>
    <name evidence="3" type="ORF">B0A55_09470</name>
</gene>
<dbReference type="GO" id="GO:0106335">
    <property type="term" value="F:tRNA (5-carboxymethyluridine(34)-5-O)-methyltransferase activity"/>
    <property type="evidence" value="ECO:0007669"/>
    <property type="project" value="TreeGrafter"/>
</dbReference>
<dbReference type="Proteomes" id="UP000309340">
    <property type="component" value="Unassembled WGS sequence"/>
</dbReference>
<dbReference type="SUPFAM" id="SSF53335">
    <property type="entry name" value="S-adenosyl-L-methionine-dependent methyltransferases"/>
    <property type="match status" value="1"/>
</dbReference>
<dbReference type="PANTHER" id="PTHR13069">
    <property type="entry name" value="ALKYLATED DNA REPAIR PROTEIN ALKB HOMOLOG 8"/>
    <property type="match status" value="1"/>
</dbReference>
<dbReference type="EMBL" id="NAJQ01000674">
    <property type="protein sequence ID" value="TKA66105.1"/>
    <property type="molecule type" value="Genomic_DNA"/>
</dbReference>
<dbReference type="GO" id="GO:0000049">
    <property type="term" value="F:tRNA binding"/>
    <property type="evidence" value="ECO:0007669"/>
    <property type="project" value="TreeGrafter"/>
</dbReference>
<reference evidence="3 4" key="1">
    <citation type="submission" date="2017-03" db="EMBL/GenBank/DDBJ databases">
        <title>Genomes of endolithic fungi from Antarctica.</title>
        <authorList>
            <person name="Coleine C."/>
            <person name="Masonjones S."/>
            <person name="Stajich J.E."/>
        </authorList>
    </citation>
    <scope>NUCLEOTIDE SEQUENCE [LARGE SCALE GENOMIC DNA]</scope>
    <source>
        <strain evidence="3 4">CCFEE 5184</strain>
    </source>
</reference>
<dbReference type="GO" id="GO:0005737">
    <property type="term" value="C:cytoplasm"/>
    <property type="evidence" value="ECO:0007669"/>
    <property type="project" value="TreeGrafter"/>
</dbReference>
<dbReference type="PANTHER" id="PTHR13069:SF21">
    <property type="entry name" value="ALKYLATED DNA REPAIR PROTEIN ALKB HOMOLOG 8"/>
    <property type="match status" value="1"/>
</dbReference>
<dbReference type="GO" id="GO:0030488">
    <property type="term" value="P:tRNA methylation"/>
    <property type="evidence" value="ECO:0007669"/>
    <property type="project" value="TreeGrafter"/>
</dbReference>
<dbReference type="InterPro" id="IPR051422">
    <property type="entry name" value="AlkB_tRNA_MeTrf/Diox"/>
</dbReference>
<dbReference type="Gene3D" id="3.40.50.150">
    <property type="entry name" value="Vaccinia Virus protein VP39"/>
    <property type="match status" value="1"/>
</dbReference>